<evidence type="ECO:0000256" key="5">
    <source>
        <dbReference type="ARBA" id="ARBA00022801"/>
    </source>
</evidence>
<dbReference type="InterPro" id="IPR025313">
    <property type="entry name" value="SPB4-like_CTE"/>
</dbReference>
<evidence type="ECO:0000256" key="7">
    <source>
        <dbReference type="ARBA" id="ARBA00022840"/>
    </source>
</evidence>
<dbReference type="PROSITE" id="PS51195">
    <property type="entry name" value="Q_MOTIF"/>
    <property type="match status" value="1"/>
</dbReference>
<dbReference type="AlphaFoldDB" id="A0A316UDK9"/>
<dbReference type="GO" id="GO:0016887">
    <property type="term" value="F:ATP hydrolysis activity"/>
    <property type="evidence" value="ECO:0007669"/>
    <property type="project" value="RHEA"/>
</dbReference>
<feature type="compositionally biased region" description="Basic and acidic residues" evidence="12">
    <location>
        <begin position="681"/>
        <end position="690"/>
    </location>
</feature>
<keyword evidence="8 11" id="KW-0694">RNA-binding</keyword>
<evidence type="ECO:0000256" key="6">
    <source>
        <dbReference type="ARBA" id="ARBA00022806"/>
    </source>
</evidence>
<evidence type="ECO:0000256" key="2">
    <source>
        <dbReference type="ARBA" id="ARBA00022517"/>
    </source>
</evidence>
<dbReference type="PROSITE" id="PS51194">
    <property type="entry name" value="HELICASE_CTER"/>
    <property type="match status" value="1"/>
</dbReference>
<evidence type="ECO:0000259" key="13">
    <source>
        <dbReference type="PROSITE" id="PS51192"/>
    </source>
</evidence>
<dbReference type="Pfam" id="PF00270">
    <property type="entry name" value="DEAD"/>
    <property type="match status" value="1"/>
</dbReference>
<comment type="similarity">
    <text evidence="10">Belongs to the DEAD box helicase family.</text>
</comment>
<evidence type="ECO:0000313" key="16">
    <source>
        <dbReference type="EMBL" id="PWN23296.1"/>
    </source>
</evidence>
<dbReference type="Gene3D" id="3.40.50.300">
    <property type="entry name" value="P-loop containing nucleotide triphosphate hydrolases"/>
    <property type="match status" value="2"/>
</dbReference>
<feature type="domain" description="DEAD-box RNA helicase Q" evidence="15">
    <location>
        <begin position="22"/>
        <end position="50"/>
    </location>
</feature>
<organism evidence="16 17">
    <name type="scientific">Pseudomicrostroma glucosiphilum</name>
    <dbReference type="NCBI Taxonomy" id="1684307"/>
    <lineage>
        <taxon>Eukaryota</taxon>
        <taxon>Fungi</taxon>
        <taxon>Dikarya</taxon>
        <taxon>Basidiomycota</taxon>
        <taxon>Ustilaginomycotina</taxon>
        <taxon>Exobasidiomycetes</taxon>
        <taxon>Microstromatales</taxon>
        <taxon>Microstromatales incertae sedis</taxon>
        <taxon>Pseudomicrostroma</taxon>
    </lineage>
</organism>
<feature type="compositionally biased region" description="Gly residues" evidence="12">
    <location>
        <begin position="760"/>
        <end position="783"/>
    </location>
</feature>
<dbReference type="OrthoDB" id="7396459at2759"/>
<evidence type="ECO:0000256" key="10">
    <source>
        <dbReference type="RuleBase" id="RU000492"/>
    </source>
</evidence>
<keyword evidence="4 10" id="KW-0547">Nucleotide-binding</keyword>
<feature type="region of interest" description="Disordered" evidence="12">
    <location>
        <begin position="611"/>
        <end position="793"/>
    </location>
</feature>
<feature type="compositionally biased region" description="Low complexity" evidence="12">
    <location>
        <begin position="650"/>
        <end position="659"/>
    </location>
</feature>
<keyword evidence="17" id="KW-1185">Reference proteome</keyword>
<feature type="compositionally biased region" description="Acidic residues" evidence="12">
    <location>
        <begin position="715"/>
        <end position="726"/>
    </location>
</feature>
<dbReference type="InterPro" id="IPR001650">
    <property type="entry name" value="Helicase_C-like"/>
</dbReference>
<keyword evidence="2" id="KW-0690">Ribosome biogenesis</keyword>
<feature type="short sequence motif" description="Q motif" evidence="9">
    <location>
        <begin position="22"/>
        <end position="50"/>
    </location>
</feature>
<dbReference type="InterPro" id="IPR014001">
    <property type="entry name" value="Helicase_ATP-bd"/>
</dbReference>
<evidence type="ECO:0000259" key="15">
    <source>
        <dbReference type="PROSITE" id="PS51195"/>
    </source>
</evidence>
<dbReference type="GO" id="GO:0003724">
    <property type="term" value="F:RNA helicase activity"/>
    <property type="evidence" value="ECO:0007669"/>
    <property type="project" value="UniProtKB-EC"/>
</dbReference>
<feature type="compositionally biased region" description="Low complexity" evidence="12">
    <location>
        <begin position="784"/>
        <end position="793"/>
    </location>
</feature>
<evidence type="ECO:0000256" key="4">
    <source>
        <dbReference type="ARBA" id="ARBA00022741"/>
    </source>
</evidence>
<dbReference type="PANTHER" id="PTHR24031">
    <property type="entry name" value="RNA HELICASE"/>
    <property type="match status" value="1"/>
</dbReference>
<dbReference type="CDD" id="cd18787">
    <property type="entry name" value="SF2_C_DEAD"/>
    <property type="match status" value="1"/>
</dbReference>
<keyword evidence="5 10" id="KW-0378">Hydrolase</keyword>
<dbReference type="GO" id="GO:0003723">
    <property type="term" value="F:RNA binding"/>
    <property type="evidence" value="ECO:0007669"/>
    <property type="project" value="UniProtKB-UniRule"/>
</dbReference>
<dbReference type="Pfam" id="PF13959">
    <property type="entry name" value="CTE_SPB4"/>
    <property type="match status" value="1"/>
</dbReference>
<dbReference type="EC" id="3.6.4.13" evidence="11"/>
<sequence>MVEAGTVPLPGPLPISASGPPFSSLPPGLSPWILEHLASLSFHTSTPVQASTIPLLLKHKDVIVEAVTGSGKTLAYLLPLLELVRKQPGSANGATAEEDTIAGDRDDGIKALILLPTRELAIQVHTVLLSLIESAPTSVSSYVRPQLVVGGGKTRHHAAPERGEDEEDDGVGGSNTPQQDFARLRKERNNVIVGTPGRVEGLFSKGIIKGKAKTMELLVLDEADRLLDLGFLPSLTSILAALPKQRRTALFSATMTDALDQLVRLGLRNPVRITVRVEMKKKLLANGKASAGAAASSETTARIPASLQNFFLVSPREDKVSQLVRLLQHEPQQYFTQKIVVFFATCAQVEYFFKVLSTIPQLRHCRLYSLHGRQNPTRRTKAFNSFMNDMPGVGSSSNADLATSASVLLCTDVASRGLDLPNLDLVIQFDPPQDPNLFNHRIGRTARAGKSGRAVCLLAQGSEESYIDFLRLRGVRGERYIFPAQDKIASVGSGSKSLASLTPSLRAQNLADLATHDLFKLALVSFVRAYGKHEASYIFPKKDLDAELPQMARSWGGVRLPKMGELRKSSKSAGGAEGVDVLGDSEGWLDGKVDEATWAYKDPAKEKARVLKLTNPKAPKARTAAASLDSGVNPDAEAPVSTAIDEEEAPPATASSSTASHRKRMRGAEESAQGAWSKQKASKDRRDERKEKKKRKKLAIERAHQEALSLKEKMQEEEEGDEEIAEEERAIRRERRMKRREMDRIAGERSSRGENAVGLDGDGGLEFGSGGESDAAGEGGGAGDNDAGFFDDM</sequence>
<dbReference type="InterPro" id="IPR014014">
    <property type="entry name" value="RNA_helicase_DEAD_Q_motif"/>
</dbReference>
<protein>
    <recommendedName>
        <fullName evidence="11">ATP-dependent RNA helicase</fullName>
        <ecNumber evidence="11">3.6.4.13</ecNumber>
    </recommendedName>
</protein>
<dbReference type="InterPro" id="IPR027417">
    <property type="entry name" value="P-loop_NTPase"/>
</dbReference>
<comment type="subcellular location">
    <subcellularLocation>
        <location evidence="1">Nucleus</location>
        <location evidence="1">Nucleolus</location>
    </subcellularLocation>
</comment>
<dbReference type="InterPro" id="IPR011545">
    <property type="entry name" value="DEAD/DEAH_box_helicase_dom"/>
</dbReference>
<keyword evidence="3" id="KW-0698">rRNA processing</keyword>
<feature type="region of interest" description="Disordered" evidence="12">
    <location>
        <begin position="151"/>
        <end position="183"/>
    </location>
</feature>
<dbReference type="SMART" id="SM00487">
    <property type="entry name" value="DEXDc"/>
    <property type="match status" value="1"/>
</dbReference>
<evidence type="ECO:0000256" key="3">
    <source>
        <dbReference type="ARBA" id="ARBA00022552"/>
    </source>
</evidence>
<dbReference type="PROSITE" id="PS00039">
    <property type="entry name" value="DEAD_ATP_HELICASE"/>
    <property type="match status" value="1"/>
</dbReference>
<keyword evidence="6 10" id="KW-0347">Helicase</keyword>
<dbReference type="Proteomes" id="UP000245942">
    <property type="component" value="Unassembled WGS sequence"/>
</dbReference>
<comment type="domain">
    <text evidence="11">The Q motif is unique to and characteristic of the DEAD box family of RNA helicases and controls ATP binding and hydrolysis.</text>
</comment>
<dbReference type="SMART" id="SM01178">
    <property type="entry name" value="DUF4217"/>
    <property type="match status" value="1"/>
</dbReference>
<dbReference type="PROSITE" id="PS51192">
    <property type="entry name" value="HELICASE_ATP_BIND_1"/>
    <property type="match status" value="1"/>
</dbReference>
<dbReference type="RefSeq" id="XP_025350456.1">
    <property type="nucleotide sequence ID" value="XM_025491782.1"/>
</dbReference>
<accession>A0A316UDK9</accession>
<dbReference type="SMART" id="SM00490">
    <property type="entry name" value="HELICc"/>
    <property type="match status" value="1"/>
</dbReference>
<dbReference type="Pfam" id="PF00271">
    <property type="entry name" value="Helicase_C"/>
    <property type="match status" value="1"/>
</dbReference>
<feature type="domain" description="Helicase C-terminal" evidence="14">
    <location>
        <begin position="319"/>
        <end position="490"/>
    </location>
</feature>
<dbReference type="InterPro" id="IPR000629">
    <property type="entry name" value="RNA-helicase_DEAD-box_CS"/>
</dbReference>
<keyword evidence="7 10" id="KW-0067">ATP-binding</keyword>
<dbReference type="GO" id="GO:0005524">
    <property type="term" value="F:ATP binding"/>
    <property type="evidence" value="ECO:0007669"/>
    <property type="project" value="UniProtKB-UniRule"/>
</dbReference>
<evidence type="ECO:0000256" key="1">
    <source>
        <dbReference type="ARBA" id="ARBA00004604"/>
    </source>
</evidence>
<comment type="function">
    <text evidence="11">RNA helicase.</text>
</comment>
<feature type="compositionally biased region" description="Basic and acidic residues" evidence="12">
    <location>
        <begin position="698"/>
        <end position="714"/>
    </location>
</feature>
<dbReference type="CDD" id="cd17960">
    <property type="entry name" value="DEADc_DDX55"/>
    <property type="match status" value="1"/>
</dbReference>
<feature type="domain" description="Helicase ATP-binding" evidence="13">
    <location>
        <begin position="53"/>
        <end position="273"/>
    </location>
</feature>
<gene>
    <name evidence="16" type="ORF">BCV69DRAFT_280902</name>
</gene>
<dbReference type="GeneID" id="37013516"/>
<dbReference type="SUPFAM" id="SSF52540">
    <property type="entry name" value="P-loop containing nucleoside triphosphate hydrolases"/>
    <property type="match status" value="1"/>
</dbReference>
<name>A0A316UDK9_9BASI</name>
<dbReference type="GO" id="GO:0006364">
    <property type="term" value="P:rRNA processing"/>
    <property type="evidence" value="ECO:0007669"/>
    <property type="project" value="UniProtKB-KW"/>
</dbReference>
<evidence type="ECO:0000256" key="8">
    <source>
        <dbReference type="ARBA" id="ARBA00022884"/>
    </source>
</evidence>
<reference evidence="16 17" key="1">
    <citation type="journal article" date="2018" name="Mol. Biol. Evol.">
        <title>Broad Genomic Sampling Reveals a Smut Pathogenic Ancestry of the Fungal Clade Ustilaginomycotina.</title>
        <authorList>
            <person name="Kijpornyongpan T."/>
            <person name="Mondo S.J."/>
            <person name="Barry K."/>
            <person name="Sandor L."/>
            <person name="Lee J."/>
            <person name="Lipzen A."/>
            <person name="Pangilinan J."/>
            <person name="LaButti K."/>
            <person name="Hainaut M."/>
            <person name="Henrissat B."/>
            <person name="Grigoriev I.V."/>
            <person name="Spatafora J.W."/>
            <person name="Aime M.C."/>
        </authorList>
    </citation>
    <scope>NUCLEOTIDE SEQUENCE [LARGE SCALE GENOMIC DNA]</scope>
    <source>
        <strain evidence="16 17">MCA 4718</strain>
    </source>
</reference>
<evidence type="ECO:0000313" key="17">
    <source>
        <dbReference type="Proteomes" id="UP000245942"/>
    </source>
</evidence>
<proteinExistence type="inferred from homology"/>
<dbReference type="GO" id="GO:0005730">
    <property type="term" value="C:nucleolus"/>
    <property type="evidence" value="ECO:0007669"/>
    <property type="project" value="UniProtKB-SubCell"/>
</dbReference>
<dbReference type="STRING" id="1684307.A0A316UDK9"/>
<comment type="catalytic activity">
    <reaction evidence="11">
        <text>ATP + H2O = ADP + phosphate + H(+)</text>
        <dbReference type="Rhea" id="RHEA:13065"/>
        <dbReference type="ChEBI" id="CHEBI:15377"/>
        <dbReference type="ChEBI" id="CHEBI:15378"/>
        <dbReference type="ChEBI" id="CHEBI:30616"/>
        <dbReference type="ChEBI" id="CHEBI:43474"/>
        <dbReference type="ChEBI" id="CHEBI:456216"/>
        <dbReference type="EC" id="3.6.4.13"/>
    </reaction>
</comment>
<evidence type="ECO:0000256" key="9">
    <source>
        <dbReference type="PROSITE-ProRule" id="PRU00552"/>
    </source>
</evidence>
<evidence type="ECO:0000256" key="12">
    <source>
        <dbReference type="SAM" id="MobiDB-lite"/>
    </source>
</evidence>
<dbReference type="EMBL" id="KZ819322">
    <property type="protein sequence ID" value="PWN23296.1"/>
    <property type="molecule type" value="Genomic_DNA"/>
</dbReference>
<evidence type="ECO:0000259" key="14">
    <source>
        <dbReference type="PROSITE" id="PS51194"/>
    </source>
</evidence>
<evidence type="ECO:0000256" key="11">
    <source>
        <dbReference type="RuleBase" id="RU365068"/>
    </source>
</evidence>
<feature type="compositionally biased region" description="Basic and acidic residues" evidence="12">
    <location>
        <begin position="740"/>
        <end position="752"/>
    </location>
</feature>